<dbReference type="InterPro" id="IPR017799">
    <property type="entry name" value="Tscrpt_reg_PadR_acidobac-type"/>
</dbReference>
<dbReference type="PANTHER" id="PTHR33169">
    <property type="entry name" value="PADR-FAMILY TRANSCRIPTIONAL REGULATOR"/>
    <property type="match status" value="1"/>
</dbReference>
<name>A0ABZ1C537_9BACT</name>
<sequence>MAKLELLQGTLDLLVLRVLNAGPMHGFGIAQKIHLLSADALRVEEGSLYPALYRMERKGWIEAEWGVSENNRRAKFYALTKVGRKQLAAEQATWERLTAAVGQVLAKADEA</sequence>
<dbReference type="RefSeq" id="WP_221030681.1">
    <property type="nucleotide sequence ID" value="NZ_CP139781.1"/>
</dbReference>
<dbReference type="EMBL" id="CP139781">
    <property type="protein sequence ID" value="WRQ86846.1"/>
    <property type="molecule type" value="Genomic_DNA"/>
</dbReference>
<feature type="domain" description="Transcription regulator PadR N-terminal" evidence="1">
    <location>
        <begin position="15"/>
        <end position="88"/>
    </location>
</feature>
<dbReference type="PANTHER" id="PTHR33169:SF14">
    <property type="entry name" value="TRANSCRIPTIONAL REGULATOR RV3488"/>
    <property type="match status" value="1"/>
</dbReference>
<gene>
    <name evidence="2" type="ORF">K1X11_018700</name>
</gene>
<protein>
    <submittedName>
        <fullName evidence="2">PadR family transcriptional regulator</fullName>
    </submittedName>
</protein>
<evidence type="ECO:0000259" key="1">
    <source>
        <dbReference type="Pfam" id="PF03551"/>
    </source>
</evidence>
<proteinExistence type="predicted"/>
<keyword evidence="3" id="KW-1185">Reference proteome</keyword>
<dbReference type="InterPro" id="IPR036388">
    <property type="entry name" value="WH-like_DNA-bd_sf"/>
</dbReference>
<evidence type="ECO:0000313" key="2">
    <source>
        <dbReference type="EMBL" id="WRQ86846.1"/>
    </source>
</evidence>
<dbReference type="InterPro" id="IPR036390">
    <property type="entry name" value="WH_DNA-bd_sf"/>
</dbReference>
<organism evidence="2 3">
    <name type="scientific">Actomonas aquatica</name>
    <dbReference type="NCBI Taxonomy" id="2866162"/>
    <lineage>
        <taxon>Bacteria</taxon>
        <taxon>Pseudomonadati</taxon>
        <taxon>Verrucomicrobiota</taxon>
        <taxon>Opitutia</taxon>
        <taxon>Opitutales</taxon>
        <taxon>Opitutaceae</taxon>
        <taxon>Actomonas</taxon>
    </lineage>
</organism>
<dbReference type="SUPFAM" id="SSF46785">
    <property type="entry name" value="Winged helix' DNA-binding domain"/>
    <property type="match status" value="1"/>
</dbReference>
<dbReference type="InterPro" id="IPR005149">
    <property type="entry name" value="Tscrpt_reg_PadR_N"/>
</dbReference>
<dbReference type="NCBIfam" id="TIGR03433">
    <property type="entry name" value="padR_acidobact"/>
    <property type="match status" value="1"/>
</dbReference>
<accession>A0ABZ1C537</accession>
<dbReference type="Pfam" id="PF03551">
    <property type="entry name" value="PadR"/>
    <property type="match status" value="1"/>
</dbReference>
<dbReference type="Proteomes" id="UP000738431">
    <property type="component" value="Chromosome"/>
</dbReference>
<evidence type="ECO:0000313" key="3">
    <source>
        <dbReference type="Proteomes" id="UP000738431"/>
    </source>
</evidence>
<reference evidence="2 3" key="1">
    <citation type="submission" date="2023-12" db="EMBL/GenBank/DDBJ databases">
        <title>Description of an unclassified Opitutus bacterium of Verrucomicrobiota.</title>
        <authorList>
            <person name="Zhang D.-F."/>
        </authorList>
    </citation>
    <scope>NUCLEOTIDE SEQUENCE [LARGE SCALE GENOMIC DNA]</scope>
    <source>
        <strain evidence="2 3">WL0086</strain>
    </source>
</reference>
<dbReference type="Gene3D" id="1.10.10.10">
    <property type="entry name" value="Winged helix-like DNA-binding domain superfamily/Winged helix DNA-binding domain"/>
    <property type="match status" value="1"/>
</dbReference>
<dbReference type="InterPro" id="IPR052509">
    <property type="entry name" value="Metal_resp_DNA-bind_regulator"/>
</dbReference>